<gene>
    <name evidence="2" type="ORF">BROSI_A1493</name>
</gene>
<name>A0ABQ0JW63_9BACT</name>
<evidence type="ECO:0000313" key="2">
    <source>
        <dbReference type="EMBL" id="GAN32977.1"/>
    </source>
</evidence>
<feature type="region of interest" description="Disordered" evidence="1">
    <location>
        <begin position="1"/>
        <end position="20"/>
    </location>
</feature>
<sequence length="69" mass="7676">MKGTGGFQEQIKEPPPGQEQFEYNPWYKPYAKVICQIVKHGLDDEIIINTRGADTGAPEAFLAGEEIIP</sequence>
<reference evidence="3" key="1">
    <citation type="journal article" date="2015" name="Genome Announc.">
        <title>Draft Genome Sequence of an Anaerobic Ammonium-Oxidizing Bacterium, "Candidatus Brocadia sinica".</title>
        <authorList>
            <person name="Oshiki M."/>
            <person name="Shinyako-Hata K."/>
            <person name="Satoh H."/>
            <person name="Okabe S."/>
        </authorList>
    </citation>
    <scope>NUCLEOTIDE SEQUENCE [LARGE SCALE GENOMIC DNA]</scope>
    <source>
        <strain evidence="3">JPN1</strain>
    </source>
</reference>
<keyword evidence="3" id="KW-1185">Reference proteome</keyword>
<evidence type="ECO:0000313" key="3">
    <source>
        <dbReference type="Proteomes" id="UP000032309"/>
    </source>
</evidence>
<proteinExistence type="predicted"/>
<dbReference type="Proteomes" id="UP000032309">
    <property type="component" value="Unassembled WGS sequence"/>
</dbReference>
<accession>A0ABQ0JW63</accession>
<organism evidence="2 3">
    <name type="scientific">Candidatus Brocadia sinica JPN1</name>
    <dbReference type="NCBI Taxonomy" id="1197129"/>
    <lineage>
        <taxon>Bacteria</taxon>
        <taxon>Pseudomonadati</taxon>
        <taxon>Planctomycetota</taxon>
        <taxon>Candidatus Brocadiia</taxon>
        <taxon>Candidatus Brocadiales</taxon>
        <taxon>Candidatus Brocadiaceae</taxon>
        <taxon>Candidatus Brocadia</taxon>
    </lineage>
</organism>
<evidence type="ECO:0000256" key="1">
    <source>
        <dbReference type="SAM" id="MobiDB-lite"/>
    </source>
</evidence>
<comment type="caution">
    <text evidence="2">The sequence shown here is derived from an EMBL/GenBank/DDBJ whole genome shotgun (WGS) entry which is preliminary data.</text>
</comment>
<protein>
    <submittedName>
        <fullName evidence="2">Uncharacterized protein</fullName>
    </submittedName>
</protein>
<dbReference type="EMBL" id="BAFN01000001">
    <property type="protein sequence ID" value="GAN32977.1"/>
    <property type="molecule type" value="Genomic_DNA"/>
</dbReference>